<sequence length="68" mass="7441">MSKYILVRGSLGDGLSFIGPFNTFGDAVEYDTKYKVPYSGVSSVVEAQEPTGSPRYPWKKRNAGPQVP</sequence>
<feature type="region of interest" description="Disordered" evidence="1">
    <location>
        <begin position="46"/>
        <end position="68"/>
    </location>
</feature>
<protein>
    <submittedName>
        <fullName evidence="2">Uncharacterized protein</fullName>
    </submittedName>
</protein>
<name>A0A0F9K4L0_9ZZZZ</name>
<gene>
    <name evidence="2" type="ORF">LCGC14_1373940</name>
</gene>
<proteinExistence type="predicted"/>
<reference evidence="2" key="1">
    <citation type="journal article" date="2015" name="Nature">
        <title>Complex archaea that bridge the gap between prokaryotes and eukaryotes.</title>
        <authorList>
            <person name="Spang A."/>
            <person name="Saw J.H."/>
            <person name="Jorgensen S.L."/>
            <person name="Zaremba-Niedzwiedzka K."/>
            <person name="Martijn J."/>
            <person name="Lind A.E."/>
            <person name="van Eijk R."/>
            <person name="Schleper C."/>
            <person name="Guy L."/>
            <person name="Ettema T.J."/>
        </authorList>
    </citation>
    <scope>NUCLEOTIDE SEQUENCE</scope>
</reference>
<comment type="caution">
    <text evidence="2">The sequence shown here is derived from an EMBL/GenBank/DDBJ whole genome shotgun (WGS) entry which is preliminary data.</text>
</comment>
<accession>A0A0F9K4L0</accession>
<dbReference type="AlphaFoldDB" id="A0A0F9K4L0"/>
<dbReference type="EMBL" id="LAZR01008706">
    <property type="protein sequence ID" value="KKM77049.1"/>
    <property type="molecule type" value="Genomic_DNA"/>
</dbReference>
<evidence type="ECO:0000313" key="2">
    <source>
        <dbReference type="EMBL" id="KKM77049.1"/>
    </source>
</evidence>
<evidence type="ECO:0000256" key="1">
    <source>
        <dbReference type="SAM" id="MobiDB-lite"/>
    </source>
</evidence>
<organism evidence="2">
    <name type="scientific">marine sediment metagenome</name>
    <dbReference type="NCBI Taxonomy" id="412755"/>
    <lineage>
        <taxon>unclassified sequences</taxon>
        <taxon>metagenomes</taxon>
        <taxon>ecological metagenomes</taxon>
    </lineage>
</organism>